<reference evidence="1" key="1">
    <citation type="submission" date="2023-11" db="EMBL/GenBank/DDBJ databases">
        <authorList>
            <person name="Poullet M."/>
        </authorList>
    </citation>
    <scope>NUCLEOTIDE SEQUENCE</scope>
    <source>
        <strain evidence="1">E1834</strain>
    </source>
</reference>
<evidence type="ECO:0000313" key="2">
    <source>
        <dbReference type="Proteomes" id="UP001497535"/>
    </source>
</evidence>
<organism evidence="1 2">
    <name type="scientific">Meloidogyne enterolobii</name>
    <name type="common">Root-knot nematode worm</name>
    <name type="synonym">Meloidogyne mayaguensis</name>
    <dbReference type="NCBI Taxonomy" id="390850"/>
    <lineage>
        <taxon>Eukaryota</taxon>
        <taxon>Metazoa</taxon>
        <taxon>Ecdysozoa</taxon>
        <taxon>Nematoda</taxon>
        <taxon>Chromadorea</taxon>
        <taxon>Rhabditida</taxon>
        <taxon>Tylenchina</taxon>
        <taxon>Tylenchomorpha</taxon>
        <taxon>Tylenchoidea</taxon>
        <taxon>Meloidogynidae</taxon>
        <taxon>Meloidogyninae</taxon>
        <taxon>Meloidogyne</taxon>
    </lineage>
</organism>
<evidence type="ECO:0000313" key="1">
    <source>
        <dbReference type="EMBL" id="CAK5074335.1"/>
    </source>
</evidence>
<protein>
    <submittedName>
        <fullName evidence="1">Uncharacterized protein</fullName>
    </submittedName>
</protein>
<comment type="caution">
    <text evidence="1">The sequence shown here is derived from an EMBL/GenBank/DDBJ whole genome shotgun (WGS) entry which is preliminary data.</text>
</comment>
<dbReference type="Proteomes" id="UP001497535">
    <property type="component" value="Unassembled WGS sequence"/>
</dbReference>
<sequence>MFKFLTDPTRNPTRDPKPGFFFDPKPETRSEENFENPTRNPTRLFSQPETSLILILERWPYQKRESYYSKERSSI</sequence>
<name>A0ACB0Z7P6_MELEN</name>
<proteinExistence type="predicted"/>
<accession>A0ACB0Z7P6</accession>
<keyword evidence="2" id="KW-1185">Reference proteome</keyword>
<gene>
    <name evidence="1" type="ORF">MENTE1834_LOCUS21077</name>
</gene>
<dbReference type="EMBL" id="CAVMJV010000026">
    <property type="protein sequence ID" value="CAK5074335.1"/>
    <property type="molecule type" value="Genomic_DNA"/>
</dbReference>